<comment type="caution">
    <text evidence="12">The sequence shown here is derived from an EMBL/GenBank/DDBJ whole genome shotgun (WGS) entry which is preliminary data.</text>
</comment>
<protein>
    <recommendedName>
        <fullName evidence="11">Membrane insertase YidC/Oxa/ALB C-terminal domain-containing protein</fullName>
    </recommendedName>
</protein>
<dbReference type="Pfam" id="PF02096">
    <property type="entry name" value="60KD_IMP"/>
    <property type="match status" value="1"/>
</dbReference>
<feature type="domain" description="Membrane insertase YidC/Oxa/ALB C-terminal" evidence="11">
    <location>
        <begin position="29"/>
        <end position="237"/>
    </location>
</feature>
<dbReference type="EMBL" id="PCXU01000022">
    <property type="protein sequence ID" value="PIR43492.1"/>
    <property type="molecule type" value="Genomic_DNA"/>
</dbReference>
<evidence type="ECO:0000313" key="12">
    <source>
        <dbReference type="EMBL" id="PIR43492.1"/>
    </source>
</evidence>
<evidence type="ECO:0000256" key="8">
    <source>
        <dbReference type="ARBA" id="ARBA00023186"/>
    </source>
</evidence>
<dbReference type="PRINTS" id="PR01900">
    <property type="entry name" value="YIDCPROTEIN"/>
</dbReference>
<gene>
    <name evidence="12" type="ORF">COV24_02495</name>
</gene>
<feature type="transmembrane region" description="Helical" evidence="10">
    <location>
        <begin position="96"/>
        <end position="114"/>
    </location>
</feature>
<dbReference type="CDD" id="cd20070">
    <property type="entry name" value="5TM_YidC_Alb3"/>
    <property type="match status" value="1"/>
</dbReference>
<dbReference type="PANTHER" id="PTHR12428">
    <property type="entry name" value="OXA1"/>
    <property type="match status" value="1"/>
</dbReference>
<dbReference type="PANTHER" id="PTHR12428:SF65">
    <property type="entry name" value="CYTOCHROME C OXIDASE ASSEMBLY PROTEIN COX18, MITOCHONDRIAL"/>
    <property type="match status" value="1"/>
</dbReference>
<dbReference type="Proteomes" id="UP000230214">
    <property type="component" value="Unassembled WGS sequence"/>
</dbReference>
<reference evidence="12 13" key="1">
    <citation type="submission" date="2017-09" db="EMBL/GenBank/DDBJ databases">
        <title>Depth-based differentiation of microbial function through sediment-hosted aquifers and enrichment of novel symbionts in the deep terrestrial subsurface.</title>
        <authorList>
            <person name="Probst A.J."/>
            <person name="Ladd B."/>
            <person name="Jarett J.K."/>
            <person name="Geller-Mcgrath D.E."/>
            <person name="Sieber C.M."/>
            <person name="Emerson J.B."/>
            <person name="Anantharaman K."/>
            <person name="Thomas B.C."/>
            <person name="Malmstrom R."/>
            <person name="Stieglmeier M."/>
            <person name="Klingl A."/>
            <person name="Woyke T."/>
            <person name="Ryan C.M."/>
            <person name="Banfield J.F."/>
        </authorList>
    </citation>
    <scope>NUCLEOTIDE SEQUENCE [LARGE SCALE GENOMIC DNA]</scope>
    <source>
        <strain evidence="12">CG10_big_fil_rev_8_21_14_0_10_32_10</strain>
    </source>
</reference>
<keyword evidence="6 10" id="KW-1133">Transmembrane helix</keyword>
<keyword evidence="7 10" id="KW-0472">Membrane</keyword>
<evidence type="ECO:0000256" key="10">
    <source>
        <dbReference type="SAM" id="Phobius"/>
    </source>
</evidence>
<keyword evidence="3" id="KW-1003">Cell membrane</keyword>
<evidence type="ECO:0000256" key="2">
    <source>
        <dbReference type="ARBA" id="ARBA00022448"/>
    </source>
</evidence>
<dbReference type="InterPro" id="IPR047196">
    <property type="entry name" value="YidC_ALB_C"/>
</dbReference>
<evidence type="ECO:0000256" key="4">
    <source>
        <dbReference type="ARBA" id="ARBA00022692"/>
    </source>
</evidence>
<proteinExistence type="inferred from homology"/>
<keyword evidence="2" id="KW-0813">Transport</keyword>
<evidence type="ECO:0000256" key="9">
    <source>
        <dbReference type="RuleBase" id="RU003945"/>
    </source>
</evidence>
<evidence type="ECO:0000256" key="5">
    <source>
        <dbReference type="ARBA" id="ARBA00022927"/>
    </source>
</evidence>
<accession>A0A2H0RAD6</accession>
<organism evidence="12 13">
    <name type="scientific">candidate division WWE3 bacterium CG10_big_fil_rev_8_21_14_0_10_32_10</name>
    <dbReference type="NCBI Taxonomy" id="1975090"/>
    <lineage>
        <taxon>Bacteria</taxon>
        <taxon>Katanobacteria</taxon>
    </lineage>
</organism>
<dbReference type="InterPro" id="IPR028055">
    <property type="entry name" value="YidC/Oxa/ALB_C"/>
</dbReference>
<comment type="subcellular location">
    <subcellularLocation>
        <location evidence="1">Cell membrane</location>
        <topology evidence="1">Multi-pass membrane protein</topology>
    </subcellularLocation>
    <subcellularLocation>
        <location evidence="9">Membrane</location>
        <topology evidence="9">Multi-pass membrane protein</topology>
    </subcellularLocation>
</comment>
<evidence type="ECO:0000256" key="1">
    <source>
        <dbReference type="ARBA" id="ARBA00004651"/>
    </source>
</evidence>
<keyword evidence="4 9" id="KW-0812">Transmembrane</keyword>
<evidence type="ECO:0000256" key="7">
    <source>
        <dbReference type="ARBA" id="ARBA00023136"/>
    </source>
</evidence>
<comment type="similarity">
    <text evidence="9">Belongs to the OXA1/ALB3/YidC family.</text>
</comment>
<sequence length="247" mass="28352">MLNFIWTDLLTKPIFNLLVFLDYYTGNLGISIILLTLILKTLLFPTNIPNIKMSSKKGDLDEELRKLKEKYTDKSVLAQKQMEIYKKHGINPASGCLPNILQFLVLIALYRVFINTLHNGLDNGLFYFKFLENASLNLKFLYLDLSKPDPLYILPVLAGIVQFVLSKSLLPTAKKVQKIAEKTPSQTDDVMSNMQEQMIYIAPIMTVFIGATLPSGLALYWFISSLYSFLQTYLLKRFYTNRNIKKD</sequence>
<dbReference type="NCBIfam" id="TIGR03592">
    <property type="entry name" value="yidC_oxa1_cterm"/>
    <property type="match status" value="1"/>
</dbReference>
<dbReference type="AlphaFoldDB" id="A0A2H0RAD6"/>
<dbReference type="GO" id="GO:0032977">
    <property type="term" value="F:membrane insertase activity"/>
    <property type="evidence" value="ECO:0007669"/>
    <property type="project" value="InterPro"/>
</dbReference>
<evidence type="ECO:0000256" key="3">
    <source>
        <dbReference type="ARBA" id="ARBA00022475"/>
    </source>
</evidence>
<evidence type="ECO:0000259" key="11">
    <source>
        <dbReference type="Pfam" id="PF02096"/>
    </source>
</evidence>
<keyword evidence="5" id="KW-0653">Protein transport</keyword>
<evidence type="ECO:0000256" key="6">
    <source>
        <dbReference type="ARBA" id="ARBA00022989"/>
    </source>
</evidence>
<name>A0A2H0RAD6_UNCKA</name>
<dbReference type="GO" id="GO:0005886">
    <property type="term" value="C:plasma membrane"/>
    <property type="evidence" value="ECO:0007669"/>
    <property type="project" value="UniProtKB-SubCell"/>
</dbReference>
<dbReference type="GO" id="GO:0015031">
    <property type="term" value="P:protein transport"/>
    <property type="evidence" value="ECO:0007669"/>
    <property type="project" value="UniProtKB-KW"/>
</dbReference>
<dbReference type="GO" id="GO:0051205">
    <property type="term" value="P:protein insertion into membrane"/>
    <property type="evidence" value="ECO:0007669"/>
    <property type="project" value="TreeGrafter"/>
</dbReference>
<feature type="transmembrane region" description="Helical" evidence="10">
    <location>
        <begin position="151"/>
        <end position="170"/>
    </location>
</feature>
<evidence type="ECO:0000313" key="13">
    <source>
        <dbReference type="Proteomes" id="UP000230214"/>
    </source>
</evidence>
<dbReference type="InterPro" id="IPR001708">
    <property type="entry name" value="YidC/ALB3/OXA1/COX18"/>
</dbReference>
<feature type="transmembrane region" description="Helical" evidence="10">
    <location>
        <begin position="23"/>
        <end position="43"/>
    </location>
</feature>
<feature type="transmembrane region" description="Helical" evidence="10">
    <location>
        <begin position="199"/>
        <end position="223"/>
    </location>
</feature>
<keyword evidence="8" id="KW-0143">Chaperone</keyword>